<gene>
    <name evidence="2" type="ORF">HNR61_008580</name>
</gene>
<keyword evidence="1" id="KW-0472">Membrane</keyword>
<dbReference type="AlphaFoldDB" id="A0A7W3QRK8"/>
<feature type="transmembrane region" description="Helical" evidence="1">
    <location>
        <begin position="6"/>
        <end position="32"/>
    </location>
</feature>
<keyword evidence="1" id="KW-1133">Transmembrane helix</keyword>
<reference evidence="2 3" key="1">
    <citation type="submission" date="2020-08" db="EMBL/GenBank/DDBJ databases">
        <title>Genomic Encyclopedia of Type Strains, Phase IV (KMG-IV): sequencing the most valuable type-strain genomes for metagenomic binning, comparative biology and taxonomic classification.</title>
        <authorList>
            <person name="Goeker M."/>
        </authorList>
    </citation>
    <scope>NUCLEOTIDE SEQUENCE [LARGE SCALE GENOMIC DNA]</scope>
    <source>
        <strain evidence="2 3">DSM 44197</strain>
    </source>
</reference>
<dbReference type="EMBL" id="JACJIA010000018">
    <property type="protein sequence ID" value="MBA8956890.1"/>
    <property type="molecule type" value="Genomic_DNA"/>
</dbReference>
<evidence type="ECO:0000256" key="1">
    <source>
        <dbReference type="SAM" id="Phobius"/>
    </source>
</evidence>
<dbReference type="RefSeq" id="WP_182848764.1">
    <property type="nucleotide sequence ID" value="NZ_BAAALP010000073.1"/>
</dbReference>
<name>A0A7W3QRK8_ACTNM</name>
<dbReference type="Proteomes" id="UP000572680">
    <property type="component" value="Unassembled WGS sequence"/>
</dbReference>
<sequence length="57" mass="5769">MNTLEPAIAAAATVIALTTIAAAAILAIRIAVRGTPGTHRAGIIHALADLTRALRGR</sequence>
<keyword evidence="3" id="KW-1185">Reference proteome</keyword>
<keyword evidence="1" id="KW-0812">Transmembrane</keyword>
<evidence type="ECO:0000313" key="3">
    <source>
        <dbReference type="Proteomes" id="UP000572680"/>
    </source>
</evidence>
<protein>
    <submittedName>
        <fullName evidence="2">Uncharacterized protein</fullName>
    </submittedName>
</protein>
<comment type="caution">
    <text evidence="2">The sequence shown here is derived from an EMBL/GenBank/DDBJ whole genome shotgun (WGS) entry which is preliminary data.</text>
</comment>
<evidence type="ECO:0000313" key="2">
    <source>
        <dbReference type="EMBL" id="MBA8956890.1"/>
    </source>
</evidence>
<proteinExistence type="predicted"/>
<accession>A0A7W3QRK8</accession>
<organism evidence="2 3">
    <name type="scientific">Actinomadura namibiensis</name>
    <dbReference type="NCBI Taxonomy" id="182080"/>
    <lineage>
        <taxon>Bacteria</taxon>
        <taxon>Bacillati</taxon>
        <taxon>Actinomycetota</taxon>
        <taxon>Actinomycetes</taxon>
        <taxon>Streptosporangiales</taxon>
        <taxon>Thermomonosporaceae</taxon>
        <taxon>Actinomadura</taxon>
    </lineage>
</organism>